<dbReference type="EMBL" id="JARVKM010000002">
    <property type="protein sequence ID" value="KAK9782654.1"/>
    <property type="molecule type" value="Genomic_DNA"/>
</dbReference>
<dbReference type="Proteomes" id="UP001465668">
    <property type="component" value="Unassembled WGS sequence"/>
</dbReference>
<organism evidence="2 3">
    <name type="scientific">Seiridium cardinale</name>
    <dbReference type="NCBI Taxonomy" id="138064"/>
    <lineage>
        <taxon>Eukaryota</taxon>
        <taxon>Fungi</taxon>
        <taxon>Dikarya</taxon>
        <taxon>Ascomycota</taxon>
        <taxon>Pezizomycotina</taxon>
        <taxon>Sordariomycetes</taxon>
        <taxon>Xylariomycetidae</taxon>
        <taxon>Amphisphaeriales</taxon>
        <taxon>Sporocadaceae</taxon>
        <taxon>Seiridium</taxon>
    </lineage>
</organism>
<evidence type="ECO:0000313" key="3">
    <source>
        <dbReference type="Proteomes" id="UP001465668"/>
    </source>
</evidence>
<gene>
    <name evidence="2" type="ORF">SCAR479_00997</name>
</gene>
<sequence length="353" mass="40825">MDALTEFHFFPKLAPEIQEMIWREALPTRYIYPRAAGVTWAPEPPSLTRVCRISRGVALRYGGPYAIDKYEKRPNSCWFTPSQDIVLYTGSLTPKVPPHPILEKALWDDARSIVVCDEWLMHTGYYSNSLVMNAIRFSASRPQLKEIMVWPFMPSGSTLRCIRPRESWFSAFSDLFGKDSVKVVDLGNTKMVKEVVATLCADDSLLGCARVLNWSQKLYRDENSAVKNWWTKLEAACQVTWLQARFDVAKERTVLTRKTNNSVKKIKKEADTTVPVKVMEPAEIDMENIWIRETLKQMPKLRPVVLLVNEEDSCIPYVNRRKRQKDDPKPTIEFNGEFKLWQKKTRTKAKTTK</sequence>
<evidence type="ECO:0000313" key="2">
    <source>
        <dbReference type="EMBL" id="KAK9782654.1"/>
    </source>
</evidence>
<evidence type="ECO:0000259" key="1">
    <source>
        <dbReference type="Pfam" id="PF20150"/>
    </source>
</evidence>
<dbReference type="Pfam" id="PF20150">
    <property type="entry name" value="2EXR"/>
    <property type="match status" value="1"/>
</dbReference>
<reference evidence="2 3" key="1">
    <citation type="submission" date="2024-02" db="EMBL/GenBank/DDBJ databases">
        <title>First draft genome assembly of two strains of Seiridium cardinale.</title>
        <authorList>
            <person name="Emiliani G."/>
            <person name="Scali E."/>
        </authorList>
    </citation>
    <scope>NUCLEOTIDE SEQUENCE [LARGE SCALE GENOMIC DNA]</scope>
    <source>
        <strain evidence="2 3">BM-138-000479</strain>
    </source>
</reference>
<accession>A0ABR2Y7K0</accession>
<protein>
    <recommendedName>
        <fullName evidence="1">2EXR domain-containing protein</fullName>
    </recommendedName>
</protein>
<dbReference type="InterPro" id="IPR045518">
    <property type="entry name" value="2EXR"/>
</dbReference>
<name>A0ABR2Y7K0_9PEZI</name>
<feature type="domain" description="2EXR" evidence="1">
    <location>
        <begin position="7"/>
        <end position="86"/>
    </location>
</feature>
<proteinExistence type="predicted"/>
<keyword evidence="3" id="KW-1185">Reference proteome</keyword>
<comment type="caution">
    <text evidence="2">The sequence shown here is derived from an EMBL/GenBank/DDBJ whole genome shotgun (WGS) entry which is preliminary data.</text>
</comment>